<accession>A0AAD8EHA8</accession>
<dbReference type="EMBL" id="JASPKZ010004554">
    <property type="protein sequence ID" value="KAJ9590141.1"/>
    <property type="molecule type" value="Genomic_DNA"/>
</dbReference>
<comment type="domain">
    <text evidence="1">The CKK domain binds microtubules.</text>
</comment>
<dbReference type="InterPro" id="IPR032940">
    <property type="entry name" value="CAMSAP"/>
</dbReference>
<feature type="region of interest" description="Disordered" evidence="2">
    <location>
        <begin position="673"/>
        <end position="734"/>
    </location>
</feature>
<dbReference type="GO" id="GO:0031122">
    <property type="term" value="P:cytoplasmic microtubule organization"/>
    <property type="evidence" value="ECO:0007669"/>
    <property type="project" value="TreeGrafter"/>
</dbReference>
<reference evidence="4" key="2">
    <citation type="submission" date="2023-05" db="EMBL/GenBank/DDBJ databases">
        <authorList>
            <person name="Fouks B."/>
        </authorList>
    </citation>
    <scope>NUCLEOTIDE SEQUENCE</scope>
    <source>
        <strain evidence="4">Stay&amp;Tobe</strain>
        <tissue evidence="4">Testes</tissue>
    </source>
</reference>
<dbReference type="GO" id="GO:0005516">
    <property type="term" value="F:calmodulin binding"/>
    <property type="evidence" value="ECO:0007669"/>
    <property type="project" value="InterPro"/>
</dbReference>
<dbReference type="Gene3D" id="3.10.20.360">
    <property type="entry name" value="CKK domain"/>
    <property type="match status" value="1"/>
</dbReference>
<feature type="region of interest" description="Disordered" evidence="2">
    <location>
        <begin position="277"/>
        <end position="313"/>
    </location>
</feature>
<evidence type="ECO:0000313" key="5">
    <source>
        <dbReference type="Proteomes" id="UP001233999"/>
    </source>
</evidence>
<evidence type="ECO:0000256" key="2">
    <source>
        <dbReference type="SAM" id="MobiDB-lite"/>
    </source>
</evidence>
<sequence>IDFIKANNWMRSHRVTSQLDQDYGHYINIKFPSRHMRMNSSLHEIQSDIQRLATQQHQIQDLTSQHQHHLQDLSSLAAQQQQLQSLAYQQQQQQMQGLDAQTQFFLHDQQQQAHRRTWTQQPPTQVLWGEAPPSRGGLNILPQYYMSKNKSTLILRQQMHTGSYSCQPQGGFMLHDGKTGFPTGGGNGLPQHASFQLHSSHLYRTKEDQNIGGKIKTIFARFTNEDKSRSPGVMHAPIPTPPVDDMEPQSISFIGAPSAEDHSHNLAHGIKGLQISSGSRTYRIPSPTRPSLSRNSFQQQQQEVEDTSSMSAALDGSGDGNAVEKGFYISFDGDTGPKRAKPPLRMKRSSPKKLCRLTDDELPNQSPLLITGSKEHLRNVKNGETGFNHKQARKIMLKIAKENGFQEKMIHKIINRLKKYIYIYERSNLQDDQPPVQQLQFWSLSPSSTEEKGYEEESRMAVQSRLEPAQETEQQQARSDKETTASSGVGLVIGSELANPDPTLVVTGYGMERKKERIMLLSLQRRQQQEEMKQMKEQEAQHRRELEKLKQEERERKKEEERLRRAAILEQYKLKKAIEEAEREGKLLPDKADLAAAKPVAKMRNKTSAGSRPRPKTIHVDSGGVSNDMQEGILSPSRSKKGSTSNLTVANTVFSPHMKRDYYRGSQDSLAERMDNHRSNSLFRDSTDDGRGASPCRSVNQLGRRGSYKTSRDTSEPGRIRGRPKYPTYQGNFRGRKSNSLMNLCGSSTDQDSIVYRYTDTDSGLGRATPPRRAPSPGMSSMRHLPSPSGPGSLPPGLMTKRRAFDDGSSDISSTPSSMMEYTGPRLYKQPATKSNRGIMLNAVEYCVFPGVVNKEAKRRVLEEIARSESKHFLILFRDTGCQFRALYSYCPDQEEVCKLYGTGPKQVNDRMFDKFFKYNSGGKCFSQVHTKHLTVTIDAFTIHNSLWQGKKVALPNKKDMALVI</sequence>
<dbReference type="Pfam" id="PF08683">
    <property type="entry name" value="CAMSAP_CKK"/>
    <property type="match status" value="1"/>
</dbReference>
<comment type="caution">
    <text evidence="4">The sequence shown here is derived from an EMBL/GenBank/DDBJ whole genome shotgun (WGS) entry which is preliminary data.</text>
</comment>
<feature type="compositionally biased region" description="Polar residues" evidence="2">
    <location>
        <begin position="642"/>
        <end position="651"/>
    </location>
</feature>
<dbReference type="InterPro" id="IPR011033">
    <property type="entry name" value="PRC_barrel-like_sf"/>
</dbReference>
<proteinExistence type="inferred from homology"/>
<dbReference type="InterPro" id="IPR014797">
    <property type="entry name" value="CKK_CAMSAP"/>
</dbReference>
<name>A0AAD8EHA8_DIPPU</name>
<dbReference type="SUPFAM" id="SSF50346">
    <property type="entry name" value="PRC-barrel domain"/>
    <property type="match status" value="1"/>
</dbReference>
<gene>
    <name evidence="4" type="ORF">L9F63_016726</name>
</gene>
<dbReference type="InterPro" id="IPR038209">
    <property type="entry name" value="CKK_dom_sf"/>
</dbReference>
<dbReference type="Proteomes" id="UP001233999">
    <property type="component" value="Unassembled WGS sequence"/>
</dbReference>
<feature type="compositionally biased region" description="Basic and acidic residues" evidence="2">
    <location>
        <begin position="710"/>
        <end position="719"/>
    </location>
</feature>
<dbReference type="AlphaFoldDB" id="A0AAD8EHA8"/>
<feature type="region of interest" description="Disordered" evidence="2">
    <location>
        <begin position="599"/>
        <end position="651"/>
    </location>
</feature>
<dbReference type="PANTHER" id="PTHR21595:SF0">
    <property type="entry name" value="PATRONIN"/>
    <property type="match status" value="1"/>
</dbReference>
<feature type="region of interest" description="Disordered" evidence="2">
    <location>
        <begin position="759"/>
        <end position="823"/>
    </location>
</feature>
<feature type="compositionally biased region" description="Polar residues" evidence="2">
    <location>
        <begin position="289"/>
        <end position="311"/>
    </location>
</feature>
<dbReference type="FunFam" id="3.10.20.360:FF:000002">
    <property type="entry name" value="Patronin, isoform M"/>
    <property type="match status" value="1"/>
</dbReference>
<feature type="region of interest" description="Disordered" evidence="2">
    <location>
        <begin position="529"/>
        <end position="559"/>
    </location>
</feature>
<organism evidence="4 5">
    <name type="scientific">Diploptera punctata</name>
    <name type="common">Pacific beetle cockroach</name>
    <dbReference type="NCBI Taxonomy" id="6984"/>
    <lineage>
        <taxon>Eukaryota</taxon>
        <taxon>Metazoa</taxon>
        <taxon>Ecdysozoa</taxon>
        <taxon>Arthropoda</taxon>
        <taxon>Hexapoda</taxon>
        <taxon>Insecta</taxon>
        <taxon>Pterygota</taxon>
        <taxon>Neoptera</taxon>
        <taxon>Polyneoptera</taxon>
        <taxon>Dictyoptera</taxon>
        <taxon>Blattodea</taxon>
        <taxon>Blaberoidea</taxon>
        <taxon>Blaberidae</taxon>
        <taxon>Diplopterinae</taxon>
        <taxon>Diploptera</taxon>
    </lineage>
</organism>
<feature type="compositionally biased region" description="Low complexity" evidence="2">
    <location>
        <begin position="785"/>
        <end position="798"/>
    </location>
</feature>
<dbReference type="GO" id="GO:0036449">
    <property type="term" value="C:microtubule minus-end"/>
    <property type="evidence" value="ECO:0007669"/>
    <property type="project" value="TreeGrafter"/>
</dbReference>
<reference evidence="4" key="1">
    <citation type="journal article" date="2023" name="IScience">
        <title>Live-bearing cockroach genome reveals convergent evolutionary mechanisms linked to viviparity in insects and beyond.</title>
        <authorList>
            <person name="Fouks B."/>
            <person name="Harrison M.C."/>
            <person name="Mikhailova A.A."/>
            <person name="Marchal E."/>
            <person name="English S."/>
            <person name="Carruthers M."/>
            <person name="Jennings E.C."/>
            <person name="Chiamaka E.L."/>
            <person name="Frigard R.A."/>
            <person name="Pippel M."/>
            <person name="Attardo G.M."/>
            <person name="Benoit J.B."/>
            <person name="Bornberg-Bauer E."/>
            <person name="Tobe S.S."/>
        </authorList>
    </citation>
    <scope>NUCLEOTIDE SEQUENCE</scope>
    <source>
        <strain evidence="4">Stay&amp;Tobe</strain>
    </source>
</reference>
<keyword evidence="5" id="KW-1185">Reference proteome</keyword>
<dbReference type="GO" id="GO:0051011">
    <property type="term" value="F:microtubule minus-end binding"/>
    <property type="evidence" value="ECO:0007669"/>
    <property type="project" value="TreeGrafter"/>
</dbReference>
<evidence type="ECO:0000256" key="1">
    <source>
        <dbReference type="PROSITE-ProRule" id="PRU00841"/>
    </source>
</evidence>
<evidence type="ECO:0000313" key="4">
    <source>
        <dbReference type="EMBL" id="KAJ9590141.1"/>
    </source>
</evidence>
<feature type="domain" description="CKK" evidence="3">
    <location>
        <begin position="824"/>
        <end position="958"/>
    </location>
</feature>
<feature type="region of interest" description="Disordered" evidence="2">
    <location>
        <begin position="447"/>
        <end position="486"/>
    </location>
</feature>
<dbReference type="PANTHER" id="PTHR21595">
    <property type="entry name" value="PATRONIN"/>
    <property type="match status" value="1"/>
</dbReference>
<feature type="compositionally biased region" description="Basic and acidic residues" evidence="2">
    <location>
        <begin position="449"/>
        <end position="459"/>
    </location>
</feature>
<dbReference type="PROSITE" id="PS51508">
    <property type="entry name" value="CKK"/>
    <property type="match status" value="1"/>
</dbReference>
<protein>
    <recommendedName>
        <fullName evidence="3">CKK domain-containing protein</fullName>
    </recommendedName>
</protein>
<comment type="similarity">
    <text evidence="1">Belongs to the CAMSAP1 family.</text>
</comment>
<dbReference type="GO" id="GO:0007026">
    <property type="term" value="P:negative regulation of microtubule depolymerization"/>
    <property type="evidence" value="ECO:0007669"/>
    <property type="project" value="TreeGrafter"/>
</dbReference>
<evidence type="ECO:0000259" key="3">
    <source>
        <dbReference type="PROSITE" id="PS51508"/>
    </source>
</evidence>
<feature type="non-terminal residue" evidence="4">
    <location>
        <position position="965"/>
    </location>
</feature>
<keyword evidence="1" id="KW-0493">Microtubule</keyword>
<dbReference type="SMART" id="SM01051">
    <property type="entry name" value="CAMSAP_CKK"/>
    <property type="match status" value="1"/>
</dbReference>